<proteinExistence type="predicted"/>
<dbReference type="PANTHER" id="PTHR43547">
    <property type="entry name" value="TWO-COMPONENT HISTIDINE KINASE"/>
    <property type="match status" value="1"/>
</dbReference>
<evidence type="ECO:0000256" key="2">
    <source>
        <dbReference type="SAM" id="Phobius"/>
    </source>
</evidence>
<dbReference type="Proteomes" id="UP000422221">
    <property type="component" value="Unassembled WGS sequence"/>
</dbReference>
<keyword evidence="2" id="KW-1133">Transmembrane helix</keyword>
<keyword evidence="2" id="KW-0812">Transmembrane</keyword>
<organism evidence="3 4">
    <name type="scientific">Bacteroides salyersiae</name>
    <dbReference type="NCBI Taxonomy" id="291644"/>
    <lineage>
        <taxon>Bacteria</taxon>
        <taxon>Pseudomonadati</taxon>
        <taxon>Bacteroidota</taxon>
        <taxon>Bacteroidia</taxon>
        <taxon>Bacteroidales</taxon>
        <taxon>Bacteroidaceae</taxon>
        <taxon>Bacteroides</taxon>
    </lineage>
</organism>
<dbReference type="InterPro" id="IPR011110">
    <property type="entry name" value="Reg_prop"/>
</dbReference>
<dbReference type="PANTHER" id="PTHR43547:SF2">
    <property type="entry name" value="HYBRID SIGNAL TRANSDUCTION HISTIDINE KINASE C"/>
    <property type="match status" value="1"/>
</dbReference>
<dbReference type="SUPFAM" id="SSF63829">
    <property type="entry name" value="Calcium-dependent phosphotriesterase"/>
    <property type="match status" value="1"/>
</dbReference>
<dbReference type="Gene3D" id="2.130.10.10">
    <property type="entry name" value="YVTN repeat-like/Quinoprotein amine dehydrogenase"/>
    <property type="match status" value="2"/>
</dbReference>
<reference evidence="3 4" key="1">
    <citation type="journal article" date="2019" name="Nat. Med.">
        <title>A library of human gut bacterial isolates paired with longitudinal multiomics data enables mechanistic microbiome research.</title>
        <authorList>
            <person name="Poyet M."/>
            <person name="Groussin M."/>
            <person name="Gibbons S.M."/>
            <person name="Avila-Pacheco J."/>
            <person name="Jiang X."/>
            <person name="Kearney S.M."/>
            <person name="Perrotta A.R."/>
            <person name="Berdy B."/>
            <person name="Zhao S."/>
            <person name="Lieberman T.D."/>
            <person name="Swanson P.K."/>
            <person name="Smith M."/>
            <person name="Roesemann S."/>
            <person name="Alexander J.E."/>
            <person name="Rich S.A."/>
            <person name="Livny J."/>
            <person name="Vlamakis H."/>
            <person name="Clish C."/>
            <person name="Bullock K."/>
            <person name="Deik A."/>
            <person name="Scott J."/>
            <person name="Pierce K.A."/>
            <person name="Xavier R.J."/>
            <person name="Alm E.J."/>
        </authorList>
    </citation>
    <scope>NUCLEOTIDE SEQUENCE [LARGE SCALE GENOMIC DNA]</scope>
    <source>
        <strain evidence="3 4">BIOML-A10</strain>
    </source>
</reference>
<feature type="transmembrane region" description="Helical" evidence="2">
    <location>
        <begin position="706"/>
        <end position="725"/>
    </location>
</feature>
<protein>
    <recommendedName>
        <fullName evidence="5">Hybrid sensor histidine kinase/response regulator</fullName>
    </recommendedName>
</protein>
<dbReference type="Gene3D" id="3.30.565.10">
    <property type="entry name" value="Histidine kinase-like ATPase, C-terminal domain"/>
    <property type="match status" value="1"/>
</dbReference>
<dbReference type="SUPFAM" id="SSF50998">
    <property type="entry name" value="Quinoprotein alcohol dehydrogenase-like"/>
    <property type="match status" value="1"/>
</dbReference>
<evidence type="ECO:0008006" key="5">
    <source>
        <dbReference type="Google" id="ProtNLM"/>
    </source>
</evidence>
<name>A0A7J4XNI7_9BACE</name>
<keyword evidence="2" id="KW-0472">Membrane</keyword>
<dbReference type="EMBL" id="VWMK01000001">
    <property type="protein sequence ID" value="KAA3770388.1"/>
    <property type="molecule type" value="Genomic_DNA"/>
</dbReference>
<evidence type="ECO:0000313" key="3">
    <source>
        <dbReference type="EMBL" id="KAA3770388.1"/>
    </source>
</evidence>
<dbReference type="AlphaFoldDB" id="A0A7J4XNI7"/>
<dbReference type="InterPro" id="IPR036890">
    <property type="entry name" value="HATPase_C_sf"/>
</dbReference>
<keyword evidence="1" id="KW-0597">Phosphoprotein</keyword>
<dbReference type="GO" id="GO:0000155">
    <property type="term" value="F:phosphorelay sensor kinase activity"/>
    <property type="evidence" value="ECO:0007669"/>
    <property type="project" value="TreeGrafter"/>
</dbReference>
<gene>
    <name evidence="3" type="ORF">F3F73_00065</name>
</gene>
<accession>A0A7J4XNI7</accession>
<dbReference type="InterPro" id="IPR015943">
    <property type="entry name" value="WD40/YVTN_repeat-like_dom_sf"/>
</dbReference>
<dbReference type="InterPro" id="IPR013783">
    <property type="entry name" value="Ig-like_fold"/>
</dbReference>
<dbReference type="Pfam" id="PF07494">
    <property type="entry name" value="Reg_prop"/>
    <property type="match status" value="1"/>
</dbReference>
<sequence>MRYILFIIMMIQGILCHAAICKHVSGGTETDNRSVLKIQKDLCGYMWFLTYDGINRYDGTHLKRYDLNWGNDSVRSCLYSYNLCTDSKNELWLFSEDGNIWLYNRLCDRFEKYIDLKEKVRGTFSFLCMDDGDNAWLGSNKELYIFHLPTGKLHRMQHVFGNISGLLSVGDGKYYLASETGVYSFVSSGDTPIDVSSDLFSKCTQVYKMLYVPEVHRLVLADRLAGMEVYDCSTKQLLHARSDWKGHRVSSLKKYRDGKVLIATEGIGVYCLNMDNYQISSFLNADSEKGGSIRSNRISDLFVDEHQRIWVADFPDGVSMVDGLDLEEHGWYKHVSGDEQSLINDRVNALLKDSEGDIWFATDNGISCYFSRTGKWRHVASDLSCKQYTSLCEISPGKICAGNYMHGLFIISKDKMKTGSRYADIPFVNVLLRKDADNIWVGTDAGLSLFNVKDTTLKPIGFSGYHRVPVCALYEEKSGLYIGTRGYGMFVVTPGQKEAKLQTSGDIRNISFILPDKEKLLVGTDKILYSFIPDTKQFHWLSSSVNGYLTSGVLLDDGTFMLGTSDGVFRFGKHTLQTLYRNHPCIYLDNFSVFHQPVTVSSEKSPLQLSINYTGILKLNHNQNTFSFTATSINYDAPEGIVYSWKLNNQAWTTPTSKNLIHFSNLSSGKHLVSVRALSVRNGNPIAQRNMQIIIHPPLWQTKGAFLFYGIVVVLLGILSVRFILIWRDRNLSHETIKVFINAAKDICMPLTLIKSPLENLYQKYSSDTFKDILQQVKGIDYMFTNLVTIGRISSHPKKLFLLETELTMFLNETIEQLTPVIEQKNVELHWDGTPGFLRVWIDKEKMTAIIRGMLEIIVDNVDDGEEIELTTAYTSRSWEMKLEFSDGGCVKKKLYSAKKEPVPIH</sequence>
<dbReference type="Gene3D" id="2.60.40.10">
    <property type="entry name" value="Immunoglobulins"/>
    <property type="match status" value="1"/>
</dbReference>
<dbReference type="InterPro" id="IPR011047">
    <property type="entry name" value="Quinoprotein_ADH-like_sf"/>
</dbReference>
<evidence type="ECO:0000313" key="4">
    <source>
        <dbReference type="Proteomes" id="UP000422221"/>
    </source>
</evidence>
<evidence type="ECO:0000256" key="1">
    <source>
        <dbReference type="ARBA" id="ARBA00022553"/>
    </source>
</evidence>
<comment type="caution">
    <text evidence="3">The sequence shown here is derived from an EMBL/GenBank/DDBJ whole genome shotgun (WGS) entry which is preliminary data.</text>
</comment>
<dbReference type="RefSeq" id="WP_130058036.1">
    <property type="nucleotide sequence ID" value="NZ_CP081899.1"/>
</dbReference>